<keyword evidence="1 4" id="KW-0560">Oxidoreductase</keyword>
<dbReference type="AlphaFoldDB" id="A0A7M7R1K7"/>
<dbReference type="GeneID" id="100119732"/>
<feature type="binding site" evidence="3">
    <location>
        <position position="70"/>
    </location>
    <ligand>
        <name>NAD(+)</name>
        <dbReference type="ChEBI" id="CHEBI:57540"/>
    </ligand>
</feature>
<name>A0A7M7R1K7_NASVI</name>
<evidence type="ECO:0000313" key="9">
    <source>
        <dbReference type="Proteomes" id="UP000002358"/>
    </source>
</evidence>
<dbReference type="InterPro" id="IPR001557">
    <property type="entry name" value="L-lactate/malate_DH"/>
</dbReference>
<sequence>MMNETQENVMEKAGMARFLLSRPVDCAGSSSDSCTLPRTKIVIVGSGPVGVAVAVGLLFKRLAAELILMDENPEMARAEAEDIAAAAVFLGSPKIRASTDYSEARDATLCVIAAGRQQRDEADAEAVLQQNALLLKELVPSLTKYAPNSVLLVVSEPVDVLSHLAMKLSGFPSQRVLGLGTLLDNCRLQHELAKELGVNQAAVHSMVIAESGPTSVPIWSAASVMGMKLKDIDKDIGDPEGFAAALHAKVVNCNRELIRRKGQHCWAAALCTCEIIDAIVRNTCACLTVSTFVKGCRHGLEKDVFASLPCVLGRGGVLAYMRHLYTPEEQELTSRSCRRIYEAQKSVLGRLEE</sequence>
<evidence type="ECO:0000259" key="7">
    <source>
        <dbReference type="Pfam" id="PF02866"/>
    </source>
</evidence>
<dbReference type="InterPro" id="IPR022383">
    <property type="entry name" value="Lactate/malate_DH_C"/>
</dbReference>
<dbReference type="PANTHER" id="PTHR43128">
    <property type="entry name" value="L-2-HYDROXYCARBOXYLATE DEHYDROGENASE (NAD(P)(+))"/>
    <property type="match status" value="1"/>
</dbReference>
<evidence type="ECO:0000256" key="3">
    <source>
        <dbReference type="PIRSR" id="PIRSR000102-3"/>
    </source>
</evidence>
<dbReference type="SUPFAM" id="SSF56327">
    <property type="entry name" value="LDH C-terminal domain-like"/>
    <property type="match status" value="1"/>
</dbReference>
<evidence type="ECO:0000256" key="5">
    <source>
        <dbReference type="SAM" id="Phobius"/>
    </source>
</evidence>
<evidence type="ECO:0000259" key="6">
    <source>
        <dbReference type="Pfam" id="PF00056"/>
    </source>
</evidence>
<dbReference type="EnsemblMetazoa" id="XM_032601017">
    <property type="protein sequence ID" value="XP_032456908"/>
    <property type="gene ID" value="LOC100119732"/>
</dbReference>
<proteinExistence type="inferred from homology"/>
<evidence type="ECO:0000256" key="1">
    <source>
        <dbReference type="ARBA" id="ARBA00023002"/>
    </source>
</evidence>
<dbReference type="GO" id="GO:0006089">
    <property type="term" value="P:lactate metabolic process"/>
    <property type="evidence" value="ECO:0007669"/>
    <property type="project" value="TreeGrafter"/>
</dbReference>
<feature type="domain" description="Lactate/malate dehydrogenase N-terminal" evidence="6">
    <location>
        <begin position="39"/>
        <end position="178"/>
    </location>
</feature>
<dbReference type="GO" id="GO:0004459">
    <property type="term" value="F:L-lactate dehydrogenase (NAD+) activity"/>
    <property type="evidence" value="ECO:0007669"/>
    <property type="project" value="TreeGrafter"/>
</dbReference>
<dbReference type="InterPro" id="IPR015955">
    <property type="entry name" value="Lactate_DH/Glyco_Ohase_4_C"/>
</dbReference>
<dbReference type="InterPro" id="IPR036291">
    <property type="entry name" value="NAD(P)-bd_dom_sf"/>
</dbReference>
<dbReference type="RefSeq" id="XP_032456908.1">
    <property type="nucleotide sequence ID" value="XM_032601017.1"/>
</dbReference>
<protein>
    <submittedName>
        <fullName evidence="8">Uncharacterized protein</fullName>
    </submittedName>
</protein>
<dbReference type="PANTHER" id="PTHR43128:SF16">
    <property type="entry name" value="L-LACTATE DEHYDROGENASE"/>
    <property type="match status" value="1"/>
</dbReference>
<dbReference type="Gene3D" id="3.40.50.720">
    <property type="entry name" value="NAD(P)-binding Rossmann-like Domain"/>
    <property type="match status" value="1"/>
</dbReference>
<comment type="similarity">
    <text evidence="4">Belongs to the LDH/MDH superfamily.</text>
</comment>
<evidence type="ECO:0000256" key="2">
    <source>
        <dbReference type="ARBA" id="ARBA00023027"/>
    </source>
</evidence>
<keyword evidence="9" id="KW-1185">Reference proteome</keyword>
<dbReference type="Gene3D" id="3.90.110.10">
    <property type="entry name" value="Lactate dehydrogenase/glycoside hydrolase, family 4, C-terminal"/>
    <property type="match status" value="1"/>
</dbReference>
<keyword evidence="2 3" id="KW-0520">NAD</keyword>
<reference evidence="8" key="1">
    <citation type="submission" date="2021-01" db="UniProtKB">
        <authorList>
            <consortium name="EnsemblMetazoa"/>
        </authorList>
    </citation>
    <scope>IDENTIFICATION</scope>
</reference>
<evidence type="ECO:0000313" key="8">
    <source>
        <dbReference type="EnsemblMetazoa" id="XP_032456908"/>
    </source>
</evidence>
<dbReference type="InterPro" id="IPR001236">
    <property type="entry name" value="Lactate/malate_DH_N"/>
</dbReference>
<evidence type="ECO:0000256" key="4">
    <source>
        <dbReference type="RuleBase" id="RU003369"/>
    </source>
</evidence>
<dbReference type="SMR" id="A0A7M7R1K7"/>
<feature type="transmembrane region" description="Helical" evidence="5">
    <location>
        <begin position="41"/>
        <end position="59"/>
    </location>
</feature>
<feature type="binding site" evidence="3">
    <location>
        <position position="131"/>
    </location>
    <ligand>
        <name>NAD(+)</name>
        <dbReference type="ChEBI" id="CHEBI:57540"/>
    </ligand>
</feature>
<accession>A0A7M7R1K7</accession>
<dbReference type="OrthoDB" id="5405561at2759"/>
<feature type="binding site" evidence="3">
    <location>
        <begin position="45"/>
        <end position="50"/>
    </location>
    <ligand>
        <name>NAD(+)</name>
        <dbReference type="ChEBI" id="CHEBI:57540"/>
    </ligand>
</feature>
<dbReference type="SUPFAM" id="SSF51735">
    <property type="entry name" value="NAD(P)-binding Rossmann-fold domains"/>
    <property type="match status" value="1"/>
</dbReference>
<dbReference type="Pfam" id="PF02866">
    <property type="entry name" value="Ldh_1_C"/>
    <property type="match status" value="1"/>
</dbReference>
<keyword evidence="5" id="KW-1133">Transmembrane helix</keyword>
<dbReference type="PRINTS" id="PR00086">
    <property type="entry name" value="LLDHDRGNASE"/>
</dbReference>
<dbReference type="PIRSF" id="PIRSF000102">
    <property type="entry name" value="Lac_mal_DH"/>
    <property type="match status" value="1"/>
</dbReference>
<feature type="domain" description="Lactate/malate dehydrogenase C-terminal" evidence="7">
    <location>
        <begin position="181"/>
        <end position="330"/>
    </location>
</feature>
<dbReference type="Pfam" id="PF00056">
    <property type="entry name" value="Ldh_1_N"/>
    <property type="match status" value="1"/>
</dbReference>
<dbReference type="Proteomes" id="UP000002358">
    <property type="component" value="Chromosome 1"/>
</dbReference>
<keyword evidence="5" id="KW-0472">Membrane</keyword>
<dbReference type="InParanoid" id="A0A7M7R1K7"/>
<organism evidence="8 9">
    <name type="scientific">Nasonia vitripennis</name>
    <name type="common">Parasitic wasp</name>
    <dbReference type="NCBI Taxonomy" id="7425"/>
    <lineage>
        <taxon>Eukaryota</taxon>
        <taxon>Metazoa</taxon>
        <taxon>Ecdysozoa</taxon>
        <taxon>Arthropoda</taxon>
        <taxon>Hexapoda</taxon>
        <taxon>Insecta</taxon>
        <taxon>Pterygota</taxon>
        <taxon>Neoptera</taxon>
        <taxon>Endopterygota</taxon>
        <taxon>Hymenoptera</taxon>
        <taxon>Apocrita</taxon>
        <taxon>Proctotrupomorpha</taxon>
        <taxon>Chalcidoidea</taxon>
        <taxon>Pteromalidae</taxon>
        <taxon>Pteromalinae</taxon>
        <taxon>Nasonia</taxon>
    </lineage>
</organism>
<keyword evidence="5" id="KW-0812">Transmembrane</keyword>